<dbReference type="FunFam" id="3.40.50.300:FF:000133">
    <property type="entry name" value="Spermidine/putrescine import ATP-binding protein PotA"/>
    <property type="match status" value="1"/>
</dbReference>
<dbReference type="InterPro" id="IPR003439">
    <property type="entry name" value="ABC_transporter-like_ATP-bd"/>
</dbReference>
<dbReference type="SMART" id="SM00382">
    <property type="entry name" value="AAA"/>
    <property type="match status" value="1"/>
</dbReference>
<dbReference type="InterPro" id="IPR013611">
    <property type="entry name" value="Transp-assoc_OB_typ2"/>
</dbReference>
<dbReference type="GO" id="GO:0016887">
    <property type="term" value="F:ATP hydrolysis activity"/>
    <property type="evidence" value="ECO:0007669"/>
    <property type="project" value="InterPro"/>
</dbReference>
<dbReference type="InterPro" id="IPR017871">
    <property type="entry name" value="ABC_transporter-like_CS"/>
</dbReference>
<comment type="similarity">
    <text evidence="1">Belongs to the ABC transporter superfamily.</text>
</comment>
<evidence type="ECO:0000313" key="7">
    <source>
        <dbReference type="Proteomes" id="UP001144805"/>
    </source>
</evidence>
<evidence type="ECO:0000259" key="5">
    <source>
        <dbReference type="PROSITE" id="PS50893"/>
    </source>
</evidence>
<dbReference type="Pfam" id="PF00005">
    <property type="entry name" value="ABC_tran"/>
    <property type="match status" value="1"/>
</dbReference>
<dbReference type="Pfam" id="PF08402">
    <property type="entry name" value="TOBE_2"/>
    <property type="match status" value="1"/>
</dbReference>
<dbReference type="PROSITE" id="PS00211">
    <property type="entry name" value="ABC_TRANSPORTER_1"/>
    <property type="match status" value="1"/>
</dbReference>
<dbReference type="EMBL" id="JAPKNK010000004">
    <property type="protein sequence ID" value="MCX5569952.1"/>
    <property type="molecule type" value="Genomic_DNA"/>
</dbReference>
<dbReference type="RefSeq" id="WP_266338919.1">
    <property type="nucleotide sequence ID" value="NZ_JAPKNK010000004.1"/>
</dbReference>
<dbReference type="InterPro" id="IPR008995">
    <property type="entry name" value="Mo/tungstate-bd_C_term_dom"/>
</dbReference>
<dbReference type="PROSITE" id="PS50893">
    <property type="entry name" value="ABC_TRANSPORTER_2"/>
    <property type="match status" value="1"/>
</dbReference>
<organism evidence="6 7">
    <name type="scientific">Kaistia nematophila</name>
    <dbReference type="NCBI Taxonomy" id="2994654"/>
    <lineage>
        <taxon>Bacteria</taxon>
        <taxon>Pseudomonadati</taxon>
        <taxon>Pseudomonadota</taxon>
        <taxon>Alphaproteobacteria</taxon>
        <taxon>Hyphomicrobiales</taxon>
        <taxon>Kaistiaceae</taxon>
        <taxon>Kaistia</taxon>
    </lineage>
</organism>
<keyword evidence="7" id="KW-1185">Reference proteome</keyword>
<keyword evidence="3" id="KW-0547">Nucleotide-binding</keyword>
<dbReference type="Gene3D" id="2.40.50.100">
    <property type="match status" value="1"/>
</dbReference>
<gene>
    <name evidence="6" type="ORF">OSH07_12165</name>
</gene>
<dbReference type="Gene3D" id="3.40.50.300">
    <property type="entry name" value="P-loop containing nucleotide triphosphate hydrolases"/>
    <property type="match status" value="1"/>
</dbReference>
<dbReference type="SUPFAM" id="SSF50331">
    <property type="entry name" value="MOP-like"/>
    <property type="match status" value="1"/>
</dbReference>
<accession>A0A9X3E217</accession>
<protein>
    <submittedName>
        <fullName evidence="6">ABC transporter ATP-binding protein</fullName>
    </submittedName>
</protein>
<evidence type="ECO:0000256" key="2">
    <source>
        <dbReference type="ARBA" id="ARBA00022448"/>
    </source>
</evidence>
<dbReference type="Proteomes" id="UP001144805">
    <property type="component" value="Unassembled WGS sequence"/>
</dbReference>
<dbReference type="InterPro" id="IPR027417">
    <property type="entry name" value="P-loop_NTPase"/>
</dbReference>
<reference evidence="6" key="1">
    <citation type="submission" date="2022-11" db="EMBL/GenBank/DDBJ databases">
        <title>Biodiversity and phylogenetic relationships of bacteria.</title>
        <authorList>
            <person name="Machado R.A.R."/>
            <person name="Bhat A."/>
            <person name="Loulou A."/>
            <person name="Kallel S."/>
        </authorList>
    </citation>
    <scope>NUCLEOTIDE SEQUENCE</scope>
    <source>
        <strain evidence="6">K-TC2</strain>
    </source>
</reference>
<dbReference type="InterPro" id="IPR003593">
    <property type="entry name" value="AAA+_ATPase"/>
</dbReference>
<dbReference type="GO" id="GO:0022857">
    <property type="term" value="F:transmembrane transporter activity"/>
    <property type="evidence" value="ECO:0007669"/>
    <property type="project" value="InterPro"/>
</dbReference>
<feature type="domain" description="ABC transporter" evidence="5">
    <location>
        <begin position="11"/>
        <end position="241"/>
    </location>
</feature>
<dbReference type="SUPFAM" id="SSF52540">
    <property type="entry name" value="P-loop containing nucleoside triphosphate hydrolases"/>
    <property type="match status" value="1"/>
</dbReference>
<keyword evidence="4 6" id="KW-0067">ATP-binding</keyword>
<dbReference type="PANTHER" id="PTHR42781">
    <property type="entry name" value="SPERMIDINE/PUTRESCINE IMPORT ATP-BINDING PROTEIN POTA"/>
    <property type="match status" value="1"/>
</dbReference>
<evidence type="ECO:0000313" key="6">
    <source>
        <dbReference type="EMBL" id="MCX5569952.1"/>
    </source>
</evidence>
<evidence type="ECO:0000256" key="4">
    <source>
        <dbReference type="ARBA" id="ARBA00022840"/>
    </source>
</evidence>
<dbReference type="InterPro" id="IPR050093">
    <property type="entry name" value="ABC_SmlMolc_Importer"/>
</dbReference>
<proteinExistence type="inferred from homology"/>
<evidence type="ECO:0000256" key="1">
    <source>
        <dbReference type="ARBA" id="ARBA00005417"/>
    </source>
</evidence>
<name>A0A9X3E217_9HYPH</name>
<dbReference type="GO" id="GO:0005524">
    <property type="term" value="F:ATP binding"/>
    <property type="evidence" value="ECO:0007669"/>
    <property type="project" value="UniProtKB-KW"/>
</dbReference>
<dbReference type="GO" id="GO:0043190">
    <property type="term" value="C:ATP-binding cassette (ABC) transporter complex"/>
    <property type="evidence" value="ECO:0007669"/>
    <property type="project" value="InterPro"/>
</dbReference>
<dbReference type="PANTHER" id="PTHR42781:SF4">
    <property type="entry name" value="SPERMIDINE_PUTRESCINE IMPORT ATP-BINDING PROTEIN POTA"/>
    <property type="match status" value="1"/>
</dbReference>
<keyword evidence="2" id="KW-0813">Transport</keyword>
<dbReference type="GO" id="GO:0015847">
    <property type="term" value="P:putrescine transport"/>
    <property type="evidence" value="ECO:0007669"/>
    <property type="project" value="UniProtKB-ARBA"/>
</dbReference>
<dbReference type="AlphaFoldDB" id="A0A9X3E217"/>
<comment type="caution">
    <text evidence="6">The sequence shown here is derived from an EMBL/GenBank/DDBJ whole genome shotgun (WGS) entry which is preliminary data.</text>
</comment>
<evidence type="ECO:0000256" key="3">
    <source>
        <dbReference type="ARBA" id="ARBA00022741"/>
    </source>
</evidence>
<sequence length="364" mass="38956">MKEGAPARPLLEAVALHKSYDAFSAVRGVNFSIAPNSYVTLLGPSGCGKTSILRMIGGFETVSSGLLELDGTSLAEVPANRRPVNTVFQSYALFPHLTVEDNVGFGLAYTRFDRATIERKVADALAMVELGPLARRRPRQLSGGQQQRVALARAIVNQPRLLLLDEPLSALDRRMRKDMQIQLKDLQRRLGMAFLHVTHDQEEAFALSDVIIVMNHGRIEQQGSPSDIYNRPATAYVADFIGGANRVGGRILEVANGADAVTATIETPLGRFTVPGVAGLKPGAAATLCVRPEQLAPAAHGAFDVTVTHQVFRGAEWLIEARAAGDLALGFVLRDGTLPAVGATVRLAFDPAHAWIAADAAPEA</sequence>